<sequence length="81" mass="8745">MASTVAGRCAFMRAMAMAVAVANNAALPERLVLSEWPEFFRPAGYHGRISSSRLVRRELSSLLPTHSAVASACLVSKLRAK</sequence>
<evidence type="ECO:0000313" key="2">
    <source>
        <dbReference type="Proteomes" id="UP001057402"/>
    </source>
</evidence>
<gene>
    <name evidence="1" type="ORF">MLD38_025276</name>
</gene>
<dbReference type="Proteomes" id="UP001057402">
    <property type="component" value="Chromosome 7"/>
</dbReference>
<comment type="caution">
    <text evidence="1">The sequence shown here is derived from an EMBL/GenBank/DDBJ whole genome shotgun (WGS) entry which is preliminary data.</text>
</comment>
<dbReference type="EMBL" id="CM042886">
    <property type="protein sequence ID" value="KAI4340444.1"/>
    <property type="molecule type" value="Genomic_DNA"/>
</dbReference>
<name>A0ACB9NXZ1_9MYRT</name>
<accession>A0ACB9NXZ1</accession>
<protein>
    <submittedName>
        <fullName evidence="1">Uncharacterized protein</fullName>
    </submittedName>
</protein>
<proteinExistence type="predicted"/>
<reference evidence="2" key="1">
    <citation type="journal article" date="2023" name="Front. Plant Sci.">
        <title>Chromosomal-level genome assembly of Melastoma candidum provides insights into trichome evolution.</title>
        <authorList>
            <person name="Zhong Y."/>
            <person name="Wu W."/>
            <person name="Sun C."/>
            <person name="Zou P."/>
            <person name="Liu Y."/>
            <person name="Dai S."/>
            <person name="Zhou R."/>
        </authorList>
    </citation>
    <scope>NUCLEOTIDE SEQUENCE [LARGE SCALE GENOMIC DNA]</scope>
</reference>
<keyword evidence="2" id="KW-1185">Reference proteome</keyword>
<evidence type="ECO:0000313" key="1">
    <source>
        <dbReference type="EMBL" id="KAI4340444.1"/>
    </source>
</evidence>
<organism evidence="1 2">
    <name type="scientific">Melastoma candidum</name>
    <dbReference type="NCBI Taxonomy" id="119954"/>
    <lineage>
        <taxon>Eukaryota</taxon>
        <taxon>Viridiplantae</taxon>
        <taxon>Streptophyta</taxon>
        <taxon>Embryophyta</taxon>
        <taxon>Tracheophyta</taxon>
        <taxon>Spermatophyta</taxon>
        <taxon>Magnoliopsida</taxon>
        <taxon>eudicotyledons</taxon>
        <taxon>Gunneridae</taxon>
        <taxon>Pentapetalae</taxon>
        <taxon>rosids</taxon>
        <taxon>malvids</taxon>
        <taxon>Myrtales</taxon>
        <taxon>Melastomataceae</taxon>
        <taxon>Melastomatoideae</taxon>
        <taxon>Melastomateae</taxon>
        <taxon>Melastoma</taxon>
    </lineage>
</organism>